<dbReference type="InterPro" id="IPR015943">
    <property type="entry name" value="WD40/YVTN_repeat-like_dom_sf"/>
</dbReference>
<dbReference type="Gene3D" id="2.60.40.10">
    <property type="entry name" value="Immunoglobulins"/>
    <property type="match status" value="1"/>
</dbReference>
<dbReference type="InterPro" id="IPR011123">
    <property type="entry name" value="Y_Y_Y"/>
</dbReference>
<dbReference type="InterPro" id="IPR013783">
    <property type="entry name" value="Ig-like_fold"/>
</dbReference>
<dbReference type="Gene3D" id="2.130.10.10">
    <property type="entry name" value="YVTN repeat-like/Quinoprotein amine dehydrogenase"/>
    <property type="match status" value="2"/>
</dbReference>
<feature type="transmembrane region" description="Helical" evidence="3">
    <location>
        <begin position="753"/>
        <end position="774"/>
    </location>
</feature>
<dbReference type="GO" id="GO:0003677">
    <property type="term" value="F:DNA binding"/>
    <property type="evidence" value="ECO:0007669"/>
    <property type="project" value="InterPro"/>
</dbReference>
<evidence type="ECO:0000313" key="6">
    <source>
        <dbReference type="EMBL" id="PWG79878.1"/>
    </source>
</evidence>
<dbReference type="PANTHER" id="PTHR43547">
    <property type="entry name" value="TWO-COMPONENT HISTIDINE KINASE"/>
    <property type="match status" value="1"/>
</dbReference>
<accession>A0A2U2PEQ5</accession>
<feature type="coiled-coil region" evidence="2">
    <location>
        <begin position="779"/>
        <end position="818"/>
    </location>
</feature>
<evidence type="ECO:0000256" key="3">
    <source>
        <dbReference type="SAM" id="Phobius"/>
    </source>
</evidence>
<dbReference type="Proteomes" id="UP000245647">
    <property type="component" value="Unassembled WGS sequence"/>
</dbReference>
<dbReference type="RefSeq" id="WP_109416395.1">
    <property type="nucleotide sequence ID" value="NZ_QEAS01000011.1"/>
</dbReference>
<evidence type="ECO:0000256" key="4">
    <source>
        <dbReference type="SAM" id="SignalP"/>
    </source>
</evidence>
<reference evidence="6 7" key="1">
    <citation type="submission" date="2018-04" db="EMBL/GenBank/DDBJ databases">
        <title>Pedobacter chongqingensis sp. nov., isolated from a rottenly hemp rope.</title>
        <authorList>
            <person name="Cai Y."/>
        </authorList>
    </citation>
    <scope>NUCLEOTIDE SEQUENCE [LARGE SCALE GENOMIC DNA]</scope>
    <source>
        <strain evidence="6 7">FJ4-8</strain>
    </source>
</reference>
<protein>
    <submittedName>
        <fullName evidence="6">Transcriptional regulator</fullName>
    </submittedName>
</protein>
<dbReference type="GO" id="GO:0006355">
    <property type="term" value="P:regulation of DNA-templated transcription"/>
    <property type="evidence" value="ECO:0007669"/>
    <property type="project" value="InterPro"/>
</dbReference>
<evidence type="ECO:0000313" key="7">
    <source>
        <dbReference type="Proteomes" id="UP000245647"/>
    </source>
</evidence>
<feature type="domain" description="Two component regulator three Y" evidence="5">
    <location>
        <begin position="689"/>
        <end position="750"/>
    </location>
</feature>
<keyword evidence="3" id="KW-0812">Transmembrane</keyword>
<sequence length="967" mass="110284">MLKGLSKFLALLTCITLSNGGFSADIKSFGVPYVQNYTKNVYQSGNQNWAVSKDPGNGVMYFGNGEGLLVFDGRYWQQYVMPNHLIVRAVAADGKGRVYAGGFGEFGYWSFNSQGKFVYKSLTGLVPKQHRLKDEIWKIHVSGSKVYFQSFASIFIYENGKIETVKAEQPNFFLFTFKARDRVFAEVMLKGLYELKGRKLELIKGSEIIGTSGVLSVLPFGKDKFLIGTAKNGLFLYDGISVQPWGNQANNFLKAYQLNAGTVIMGRYFAFGTILNGIVILDERGRIVQRINKTSGLQNNTVLSLYSDDEQNLWAGLDNGIDRVELNSPLYFYFDKKGDLGTVYSSIIHDKRIYLGTNQGLFYSNLDAASPDDFQYFDFRFVPNSQGQVWNLSLLDGQLLCGHNNGTFMVNGDKLSEVSHVSGGWTIKRLNSNPNLLIQGSYTGLVIYKKDDSGRGIFSHVVSGFGEPARYVEQDSRGNIWVGHAYKGIYKLQLSADLRKVVSMKYYAGTNGLPGSYNINVFELEHRIVFSSDSSFYVYDDISDRFFRYNQLNKPLGSFAYSNKIIPAGGGKYWFIDHGKTAIVSFGHSGRISMDSTTFTMLNGRMVQYYENISRISNTMHLISIDDGFAIYNASGGISNGHSSHRSVLIRKAENLSDTTFTLTESSKGTIEIPYKKNNLRISFSLPYYRTAKIEYQYVLDGYSSEWSSWSVQANKEFSNLSPGNYTFRVRARIDGRLIATETTLDFTILPPWYLSGYAIAFYILLHVIAFLGLRRLYFIKLRRDKEKIHQRLEKEKEEHLRQEAQANEQKIIKLRNEQLQADLDSKSRELTSSAMNIVYKNELLQKIRDEIYSFRDSNGKKLSSDQLKRIEKVIDEGLNDERDWNIFETSFNETHENFFKKLKAQYPELVPNDLKLCAYLRMNMSSKEIASLLNITLRGVEIRRYRLRKKLNLDHDKNLAEFFMQI</sequence>
<name>A0A2U2PEQ5_9SPHI</name>
<evidence type="ECO:0000256" key="2">
    <source>
        <dbReference type="SAM" id="Coils"/>
    </source>
</evidence>
<dbReference type="EMBL" id="QEAS01000011">
    <property type="protein sequence ID" value="PWG79878.1"/>
    <property type="molecule type" value="Genomic_DNA"/>
</dbReference>
<feature type="chain" id="PRO_5015564622" evidence="4">
    <location>
        <begin position="24"/>
        <end position="967"/>
    </location>
</feature>
<dbReference type="SUPFAM" id="SSF46894">
    <property type="entry name" value="C-terminal effector domain of the bipartite response regulators"/>
    <property type="match status" value="1"/>
</dbReference>
<gene>
    <name evidence="6" type="ORF">DDR33_13820</name>
</gene>
<dbReference type="InterPro" id="IPR036388">
    <property type="entry name" value="WH-like_DNA-bd_sf"/>
</dbReference>
<organism evidence="6 7">
    <name type="scientific">Pararcticibacter amylolyticus</name>
    <dbReference type="NCBI Taxonomy" id="2173175"/>
    <lineage>
        <taxon>Bacteria</taxon>
        <taxon>Pseudomonadati</taxon>
        <taxon>Bacteroidota</taxon>
        <taxon>Sphingobacteriia</taxon>
        <taxon>Sphingobacteriales</taxon>
        <taxon>Sphingobacteriaceae</taxon>
        <taxon>Pararcticibacter</taxon>
    </lineage>
</organism>
<comment type="caution">
    <text evidence="6">The sequence shown here is derived from an EMBL/GenBank/DDBJ whole genome shotgun (WGS) entry which is preliminary data.</text>
</comment>
<dbReference type="GO" id="GO:0000155">
    <property type="term" value="F:phosphorelay sensor kinase activity"/>
    <property type="evidence" value="ECO:0007669"/>
    <property type="project" value="TreeGrafter"/>
</dbReference>
<dbReference type="Gene3D" id="1.10.10.10">
    <property type="entry name" value="Winged helix-like DNA-binding domain superfamily/Winged helix DNA-binding domain"/>
    <property type="match status" value="1"/>
</dbReference>
<dbReference type="AlphaFoldDB" id="A0A2U2PEQ5"/>
<keyword evidence="1" id="KW-0597">Phosphoprotein</keyword>
<dbReference type="PANTHER" id="PTHR43547:SF2">
    <property type="entry name" value="HYBRID SIGNAL TRANSDUCTION HISTIDINE KINASE C"/>
    <property type="match status" value="1"/>
</dbReference>
<dbReference type="InterPro" id="IPR016032">
    <property type="entry name" value="Sig_transdc_resp-reg_C-effctor"/>
</dbReference>
<keyword evidence="2" id="KW-0175">Coiled coil</keyword>
<dbReference type="OrthoDB" id="9809670at2"/>
<evidence type="ECO:0000259" key="5">
    <source>
        <dbReference type="Pfam" id="PF07495"/>
    </source>
</evidence>
<keyword evidence="3" id="KW-0472">Membrane</keyword>
<dbReference type="CDD" id="cd00063">
    <property type="entry name" value="FN3"/>
    <property type="match status" value="1"/>
</dbReference>
<keyword evidence="3" id="KW-1133">Transmembrane helix</keyword>
<feature type="signal peptide" evidence="4">
    <location>
        <begin position="1"/>
        <end position="23"/>
    </location>
</feature>
<evidence type="ECO:0000256" key="1">
    <source>
        <dbReference type="ARBA" id="ARBA00022553"/>
    </source>
</evidence>
<proteinExistence type="predicted"/>
<dbReference type="Pfam" id="PF07495">
    <property type="entry name" value="Y_Y_Y"/>
    <property type="match status" value="1"/>
</dbReference>
<keyword evidence="7" id="KW-1185">Reference proteome</keyword>
<dbReference type="InterPro" id="IPR003961">
    <property type="entry name" value="FN3_dom"/>
</dbReference>
<keyword evidence="4" id="KW-0732">Signal</keyword>